<evidence type="ECO:0000313" key="2">
    <source>
        <dbReference type="EMBL" id="GAA2052704.1"/>
    </source>
</evidence>
<sequence>MLPAVVGLVLGVLPLPAAQPAARAEPGAATAAMAAERINICRRETSAGKPCSDTEVLLIDEVRAPGVPAVREVRSCGEFR</sequence>
<organism evidence="2 3">
    <name type="scientific">Catenulispora yoronensis</name>
    <dbReference type="NCBI Taxonomy" id="450799"/>
    <lineage>
        <taxon>Bacteria</taxon>
        <taxon>Bacillati</taxon>
        <taxon>Actinomycetota</taxon>
        <taxon>Actinomycetes</taxon>
        <taxon>Catenulisporales</taxon>
        <taxon>Catenulisporaceae</taxon>
        <taxon>Catenulispora</taxon>
    </lineage>
</organism>
<dbReference type="EMBL" id="BAAAQN010000054">
    <property type="protein sequence ID" value="GAA2052704.1"/>
    <property type="molecule type" value="Genomic_DNA"/>
</dbReference>
<feature type="chain" id="PRO_5045979818" evidence="1">
    <location>
        <begin position="18"/>
        <end position="80"/>
    </location>
</feature>
<evidence type="ECO:0000313" key="3">
    <source>
        <dbReference type="Proteomes" id="UP001500751"/>
    </source>
</evidence>
<evidence type="ECO:0000256" key="1">
    <source>
        <dbReference type="SAM" id="SignalP"/>
    </source>
</evidence>
<feature type="signal peptide" evidence="1">
    <location>
        <begin position="1"/>
        <end position="17"/>
    </location>
</feature>
<name>A0ABN2V6X8_9ACTN</name>
<proteinExistence type="predicted"/>
<keyword evidence="3" id="KW-1185">Reference proteome</keyword>
<reference evidence="2 3" key="1">
    <citation type="journal article" date="2019" name="Int. J. Syst. Evol. Microbiol.">
        <title>The Global Catalogue of Microorganisms (GCM) 10K type strain sequencing project: providing services to taxonomists for standard genome sequencing and annotation.</title>
        <authorList>
            <consortium name="The Broad Institute Genomics Platform"/>
            <consortium name="The Broad Institute Genome Sequencing Center for Infectious Disease"/>
            <person name="Wu L."/>
            <person name="Ma J."/>
        </authorList>
    </citation>
    <scope>NUCLEOTIDE SEQUENCE [LARGE SCALE GENOMIC DNA]</scope>
    <source>
        <strain evidence="2 3">JCM 16014</strain>
    </source>
</reference>
<protein>
    <submittedName>
        <fullName evidence="2">Uncharacterized protein</fullName>
    </submittedName>
</protein>
<keyword evidence="1" id="KW-0732">Signal</keyword>
<accession>A0ABN2V6X8</accession>
<gene>
    <name evidence="2" type="ORF">GCM10009839_70350</name>
</gene>
<dbReference type="Proteomes" id="UP001500751">
    <property type="component" value="Unassembled WGS sequence"/>
</dbReference>
<comment type="caution">
    <text evidence="2">The sequence shown here is derived from an EMBL/GenBank/DDBJ whole genome shotgun (WGS) entry which is preliminary data.</text>
</comment>